<gene>
    <name evidence="4" type="ORF">MCOR_17100</name>
</gene>
<dbReference type="Proteomes" id="UP000507470">
    <property type="component" value="Unassembled WGS sequence"/>
</dbReference>
<name>A0A6J8BB99_MYTCO</name>
<reference evidence="4 5" key="1">
    <citation type="submission" date="2020-06" db="EMBL/GenBank/DDBJ databases">
        <authorList>
            <person name="Li R."/>
            <person name="Bekaert M."/>
        </authorList>
    </citation>
    <scope>NUCLEOTIDE SEQUENCE [LARGE SCALE GENOMIC DNA]</scope>
    <source>
        <strain evidence="5">wild</strain>
    </source>
</reference>
<dbReference type="GO" id="GO:0005634">
    <property type="term" value="C:nucleus"/>
    <property type="evidence" value="ECO:0007669"/>
    <property type="project" value="TreeGrafter"/>
</dbReference>
<evidence type="ECO:0000313" key="4">
    <source>
        <dbReference type="EMBL" id="CAC5381195.1"/>
    </source>
</evidence>
<dbReference type="InterPro" id="IPR010625">
    <property type="entry name" value="CHCH"/>
</dbReference>
<dbReference type="PROSITE" id="PS51808">
    <property type="entry name" value="CHCH"/>
    <property type="match status" value="1"/>
</dbReference>
<keyword evidence="5" id="KW-1185">Reference proteome</keyword>
<protein>
    <submittedName>
        <fullName evidence="4">CHCHD2</fullName>
    </submittedName>
</protein>
<accession>A0A6J8BB99</accession>
<dbReference type="InterPro" id="IPR055304">
    <property type="entry name" value="CHCHD2/10-like"/>
</dbReference>
<dbReference type="PANTHER" id="PTHR13523">
    <property type="entry name" value="COILED-COIL-HELIX-COILED-COIL-HELIX DOMAIN CONTAINING 2/NUR77"/>
    <property type="match status" value="1"/>
</dbReference>
<evidence type="ECO:0000256" key="2">
    <source>
        <dbReference type="SAM" id="MobiDB-lite"/>
    </source>
</evidence>
<evidence type="ECO:0000313" key="5">
    <source>
        <dbReference type="Proteomes" id="UP000507470"/>
    </source>
</evidence>
<dbReference type="GO" id="GO:0007005">
    <property type="term" value="P:mitochondrion organization"/>
    <property type="evidence" value="ECO:0007669"/>
    <property type="project" value="InterPro"/>
</dbReference>
<dbReference type="Pfam" id="PF06747">
    <property type="entry name" value="CHCH"/>
    <property type="match status" value="1"/>
</dbReference>
<proteinExistence type="predicted"/>
<dbReference type="OrthoDB" id="1106148at2759"/>
<feature type="compositionally biased region" description="Basic residues" evidence="2">
    <location>
        <begin position="1"/>
        <end position="15"/>
    </location>
</feature>
<organism evidence="4 5">
    <name type="scientific">Mytilus coruscus</name>
    <name type="common">Sea mussel</name>
    <dbReference type="NCBI Taxonomy" id="42192"/>
    <lineage>
        <taxon>Eukaryota</taxon>
        <taxon>Metazoa</taxon>
        <taxon>Spiralia</taxon>
        <taxon>Lophotrochozoa</taxon>
        <taxon>Mollusca</taxon>
        <taxon>Bivalvia</taxon>
        <taxon>Autobranchia</taxon>
        <taxon>Pteriomorphia</taxon>
        <taxon>Mytilida</taxon>
        <taxon>Mytiloidea</taxon>
        <taxon>Mytilidae</taxon>
        <taxon>Mytilinae</taxon>
        <taxon>Mytilus</taxon>
    </lineage>
</organism>
<feature type="domain" description="CHCH" evidence="3">
    <location>
        <begin position="91"/>
        <end position="123"/>
    </location>
</feature>
<keyword evidence="1" id="KW-1015">Disulfide bond</keyword>
<dbReference type="EMBL" id="CACVKT020003009">
    <property type="protein sequence ID" value="CAC5381195.1"/>
    <property type="molecule type" value="Genomic_DNA"/>
</dbReference>
<feature type="compositionally biased region" description="Pro residues" evidence="2">
    <location>
        <begin position="22"/>
        <end position="34"/>
    </location>
</feature>
<evidence type="ECO:0000259" key="3">
    <source>
        <dbReference type="Pfam" id="PF06747"/>
    </source>
</evidence>
<dbReference type="GO" id="GO:0005739">
    <property type="term" value="C:mitochondrion"/>
    <property type="evidence" value="ECO:0007669"/>
    <property type="project" value="TreeGrafter"/>
</dbReference>
<sequence>MPRRKRSAPARRRRSPSFVPARAPPASPAHPPATQPRQPGLMAQMATTAAGVAVGSAVGHTLGVAMTGGSDSETLPAYQEPVYQQTHQQPCQVEFKQFIECTQTQNDISMCQGLNEVLRECKLKFGKLYLRFRMPYQSRGASGQASTVAFHPQSFDFKPEGIKFEFNFNTDRISALRRGEHLPNSESHHKTVDIQSTVKTEIDTLNQRNKILKIADRHGWDTAHEYLDDPLAYSVEDALKLRNAVFRASRKRTANKH</sequence>
<dbReference type="PANTHER" id="PTHR13523:SF2">
    <property type="entry name" value="COILED-COIL-HELIX-COILED-COIL-HELIX DOMAIN CONTAINING 2, ISOFORM A-RELATED"/>
    <property type="match status" value="1"/>
</dbReference>
<dbReference type="AlphaFoldDB" id="A0A6J8BB99"/>
<evidence type="ECO:0000256" key="1">
    <source>
        <dbReference type="ARBA" id="ARBA00023157"/>
    </source>
</evidence>
<feature type="region of interest" description="Disordered" evidence="2">
    <location>
        <begin position="1"/>
        <end position="38"/>
    </location>
</feature>